<feature type="domain" description="N-acetyltransferase" evidence="1">
    <location>
        <begin position="8"/>
        <end position="174"/>
    </location>
</feature>
<dbReference type="PROSITE" id="PS51186">
    <property type="entry name" value="GNAT"/>
    <property type="match status" value="1"/>
</dbReference>
<dbReference type="CDD" id="cd04301">
    <property type="entry name" value="NAT_SF"/>
    <property type="match status" value="1"/>
</dbReference>
<gene>
    <name evidence="2" type="ORF">KOR34_39460</name>
</gene>
<dbReference type="OrthoDB" id="263949at2"/>
<dbReference type="AlphaFoldDB" id="A0A5C5V392"/>
<accession>A0A5C5V392</accession>
<dbReference type="SUPFAM" id="SSF55729">
    <property type="entry name" value="Acyl-CoA N-acyltransferases (Nat)"/>
    <property type="match status" value="1"/>
</dbReference>
<dbReference type="Gene3D" id="3.40.630.30">
    <property type="match status" value="1"/>
</dbReference>
<dbReference type="Pfam" id="PF00583">
    <property type="entry name" value="Acetyltransf_1"/>
    <property type="match status" value="1"/>
</dbReference>
<dbReference type="GO" id="GO:0016747">
    <property type="term" value="F:acyltransferase activity, transferring groups other than amino-acyl groups"/>
    <property type="evidence" value="ECO:0007669"/>
    <property type="project" value="InterPro"/>
</dbReference>
<dbReference type="RefSeq" id="WP_146567349.1">
    <property type="nucleotide sequence ID" value="NZ_SIHJ01000003.1"/>
</dbReference>
<keyword evidence="3" id="KW-1185">Reference proteome</keyword>
<organism evidence="2 3">
    <name type="scientific">Posidoniimonas corsicana</name>
    <dbReference type="NCBI Taxonomy" id="1938618"/>
    <lineage>
        <taxon>Bacteria</taxon>
        <taxon>Pseudomonadati</taxon>
        <taxon>Planctomycetota</taxon>
        <taxon>Planctomycetia</taxon>
        <taxon>Pirellulales</taxon>
        <taxon>Lacipirellulaceae</taxon>
        <taxon>Posidoniimonas</taxon>
    </lineage>
</organism>
<protein>
    <submittedName>
        <fullName evidence="2">Acetyltransferase (GNAT) family protein</fullName>
    </submittedName>
</protein>
<evidence type="ECO:0000259" key="1">
    <source>
        <dbReference type="PROSITE" id="PS51186"/>
    </source>
</evidence>
<evidence type="ECO:0000313" key="2">
    <source>
        <dbReference type="EMBL" id="TWT32185.1"/>
    </source>
</evidence>
<reference evidence="2 3" key="1">
    <citation type="submission" date="2019-02" db="EMBL/GenBank/DDBJ databases">
        <title>Deep-cultivation of Planctomycetes and their phenomic and genomic characterization uncovers novel biology.</title>
        <authorList>
            <person name="Wiegand S."/>
            <person name="Jogler M."/>
            <person name="Boedeker C."/>
            <person name="Pinto D."/>
            <person name="Vollmers J."/>
            <person name="Rivas-Marin E."/>
            <person name="Kohn T."/>
            <person name="Peeters S.H."/>
            <person name="Heuer A."/>
            <person name="Rast P."/>
            <person name="Oberbeckmann S."/>
            <person name="Bunk B."/>
            <person name="Jeske O."/>
            <person name="Meyerdierks A."/>
            <person name="Storesund J.E."/>
            <person name="Kallscheuer N."/>
            <person name="Luecker S."/>
            <person name="Lage O.M."/>
            <person name="Pohl T."/>
            <person name="Merkel B.J."/>
            <person name="Hornburger P."/>
            <person name="Mueller R.-W."/>
            <person name="Bruemmer F."/>
            <person name="Labrenz M."/>
            <person name="Spormann A.M."/>
            <person name="Op Den Camp H."/>
            <person name="Overmann J."/>
            <person name="Amann R."/>
            <person name="Jetten M.S.M."/>
            <person name="Mascher T."/>
            <person name="Medema M.H."/>
            <person name="Devos D.P."/>
            <person name="Kaster A.-K."/>
            <person name="Ovreas L."/>
            <person name="Rohde M."/>
            <person name="Galperin M.Y."/>
            <person name="Jogler C."/>
        </authorList>
    </citation>
    <scope>NUCLEOTIDE SEQUENCE [LARGE SCALE GENOMIC DNA]</scope>
    <source>
        <strain evidence="2 3">KOR34</strain>
    </source>
</reference>
<sequence>MPADLQVVDLRSVEPPLAESLAGLLSSVWPDSSQTFDERVAGLLHDWKSYAGPAQQFPRAFVVLEEGQPIAHAGLVPREVRAPGHAVTVGALGGVCARPDRRGQGLGVAVVQASFALVDEGVFPYVLFQNYRDYQPFYEKLGARVIDNRIYNSLAEDPQANPFWADVAMVYAGGNDWPEGDLDLGGPGY</sequence>
<name>A0A5C5V392_9BACT</name>
<keyword evidence="2" id="KW-0808">Transferase</keyword>
<dbReference type="InterPro" id="IPR016181">
    <property type="entry name" value="Acyl_CoA_acyltransferase"/>
</dbReference>
<dbReference type="InterPro" id="IPR000182">
    <property type="entry name" value="GNAT_dom"/>
</dbReference>
<comment type="caution">
    <text evidence="2">The sequence shown here is derived from an EMBL/GenBank/DDBJ whole genome shotgun (WGS) entry which is preliminary data.</text>
</comment>
<evidence type="ECO:0000313" key="3">
    <source>
        <dbReference type="Proteomes" id="UP000316714"/>
    </source>
</evidence>
<proteinExistence type="predicted"/>
<dbReference type="EMBL" id="SIHJ01000003">
    <property type="protein sequence ID" value="TWT32185.1"/>
    <property type="molecule type" value="Genomic_DNA"/>
</dbReference>
<dbReference type="Proteomes" id="UP000316714">
    <property type="component" value="Unassembled WGS sequence"/>
</dbReference>